<dbReference type="OrthoDB" id="2941036at2"/>
<organism evidence="3 4">
    <name type="scientific">Peribacillus deserti</name>
    <dbReference type="NCBI Taxonomy" id="673318"/>
    <lineage>
        <taxon>Bacteria</taxon>
        <taxon>Bacillati</taxon>
        <taxon>Bacillota</taxon>
        <taxon>Bacilli</taxon>
        <taxon>Bacillales</taxon>
        <taxon>Bacillaceae</taxon>
        <taxon>Peribacillus</taxon>
    </lineage>
</organism>
<sequence length="98" mass="11189">MRIKFWFPAALAAIPAVLIVLVYFYGNLITKMESKKIARDYLEDHYPGQPFIVTNVAYYPGEEIYIVHIISKDGSVKAHLDVRKGKVVNDGLLEYKTN</sequence>
<comment type="caution">
    <text evidence="3">The sequence shown here is derived from an EMBL/GenBank/DDBJ whole genome shotgun (WGS) entry which is preliminary data.</text>
</comment>
<keyword evidence="4" id="KW-1185">Reference proteome</keyword>
<dbReference type="EMBL" id="PGUY01000060">
    <property type="protein sequence ID" value="PLT28468.1"/>
    <property type="molecule type" value="Genomic_DNA"/>
</dbReference>
<gene>
    <name evidence="3" type="ORF">CUU66_18365</name>
</gene>
<keyword evidence="1" id="KW-1133">Transmembrane helix</keyword>
<dbReference type="Proteomes" id="UP000234748">
    <property type="component" value="Unassembled WGS sequence"/>
</dbReference>
<proteinExistence type="predicted"/>
<dbReference type="RefSeq" id="WP_101644858.1">
    <property type="nucleotide sequence ID" value="NZ_PGUY01000060.1"/>
</dbReference>
<evidence type="ECO:0000259" key="2">
    <source>
        <dbReference type="Pfam" id="PF25425"/>
    </source>
</evidence>
<feature type="domain" description="YfjL-like N-terminal" evidence="2">
    <location>
        <begin position="11"/>
        <end position="91"/>
    </location>
</feature>
<reference evidence="3 4" key="1">
    <citation type="submission" date="2017-11" db="EMBL/GenBank/DDBJ databases">
        <title>Comparitive Functional Genomics of Dry Heat Resistant strains isolated from the Viking Spacecraft.</title>
        <authorList>
            <person name="Seuylemezian A."/>
            <person name="Cooper K."/>
            <person name="Vaishampayan P."/>
        </authorList>
    </citation>
    <scope>NUCLEOTIDE SEQUENCE [LARGE SCALE GENOMIC DNA]</scope>
    <source>
        <strain evidence="3 4">V1-29</strain>
    </source>
</reference>
<dbReference type="Pfam" id="PF25425">
    <property type="entry name" value="YfjL_N"/>
    <property type="match status" value="1"/>
</dbReference>
<evidence type="ECO:0000256" key="1">
    <source>
        <dbReference type="SAM" id="Phobius"/>
    </source>
</evidence>
<protein>
    <recommendedName>
        <fullName evidence="2">YfjL-like N-terminal domain-containing protein</fullName>
    </recommendedName>
</protein>
<keyword evidence="1" id="KW-0812">Transmembrane</keyword>
<dbReference type="AlphaFoldDB" id="A0A2N5M276"/>
<feature type="transmembrane region" description="Helical" evidence="1">
    <location>
        <begin position="6"/>
        <end position="26"/>
    </location>
</feature>
<keyword evidence="1" id="KW-0472">Membrane</keyword>
<evidence type="ECO:0000313" key="3">
    <source>
        <dbReference type="EMBL" id="PLT28468.1"/>
    </source>
</evidence>
<accession>A0A2N5M276</accession>
<dbReference type="InterPro" id="IPR057359">
    <property type="entry name" value="YfjL_N"/>
</dbReference>
<name>A0A2N5M276_9BACI</name>
<evidence type="ECO:0000313" key="4">
    <source>
        <dbReference type="Proteomes" id="UP000234748"/>
    </source>
</evidence>